<dbReference type="EMBL" id="CCBN010000003">
    <property type="protein sequence ID" value="CDO52736.1"/>
    <property type="molecule type" value="Genomic_DNA"/>
</dbReference>
<dbReference type="Proteomes" id="UP000242525">
    <property type="component" value="Unassembled WGS sequence"/>
</dbReference>
<feature type="domain" description="UDENN" evidence="1">
    <location>
        <begin position="18"/>
        <end position="551"/>
    </location>
</feature>
<dbReference type="InterPro" id="IPR037516">
    <property type="entry name" value="Tripartite_DENN"/>
</dbReference>
<dbReference type="STRING" id="1173061.A0A0J9X6I7"/>
<dbReference type="OrthoDB" id="66409at2759"/>
<dbReference type="InterPro" id="IPR052809">
    <property type="entry name" value="Actin_polarity_regulatory"/>
</dbReference>
<organism evidence="2 4">
    <name type="scientific">Geotrichum candidum</name>
    <name type="common">Oospora lactis</name>
    <name type="synonym">Dipodascus geotrichum</name>
    <dbReference type="NCBI Taxonomy" id="1173061"/>
    <lineage>
        <taxon>Eukaryota</taxon>
        <taxon>Fungi</taxon>
        <taxon>Dikarya</taxon>
        <taxon>Ascomycota</taxon>
        <taxon>Saccharomycotina</taxon>
        <taxon>Dipodascomycetes</taxon>
        <taxon>Dipodascales</taxon>
        <taxon>Dipodascaceae</taxon>
        <taxon>Geotrichum</taxon>
    </lineage>
</organism>
<dbReference type="AlphaFoldDB" id="A0A0J9X6I7"/>
<reference evidence="3" key="3">
    <citation type="submission" date="2020-01" db="EMBL/GenBank/DDBJ databases">
        <authorList>
            <person name="Perkins V."/>
            <person name="Lessard M.-H."/>
            <person name="Dugat-Bony E."/>
            <person name="Frenette M."/>
            <person name="Labrie S."/>
        </authorList>
    </citation>
    <scope>NUCLEOTIDE SEQUENCE</scope>
    <source>
        <strain evidence="3">LMA-70</strain>
    </source>
</reference>
<proteinExistence type="predicted"/>
<dbReference type="GO" id="GO:0005886">
    <property type="term" value="C:plasma membrane"/>
    <property type="evidence" value="ECO:0007669"/>
    <property type="project" value="TreeGrafter"/>
</dbReference>
<dbReference type="GO" id="GO:0051666">
    <property type="term" value="P:actin cortical patch localization"/>
    <property type="evidence" value="ECO:0007669"/>
    <property type="project" value="TreeGrafter"/>
</dbReference>
<keyword evidence="4" id="KW-1185">Reference proteome</keyword>
<gene>
    <name evidence="2" type="ORF">BN980_GECA03s06819g</name>
    <name evidence="3" type="ORF">DV451_002983</name>
</gene>
<comment type="caution">
    <text evidence="2">The sequence shown here is derived from an EMBL/GenBank/DDBJ whole genome shotgun (WGS) entry which is preliminary data.</text>
</comment>
<sequence>MSFEIGSDVMSYAGPHVEYVLAAEFDIDSGPTVKYQYPTSIDGDQHLIAELMLPDQSHVRTEDWTVFFLYHQKGHTKLEYHIQNENEKQGASKLYVLNLVNTKFDKDMKRGATVKAMCIVTPHPFFHVFKPLLLLVLDNYFKSPGIDSLKQLYDSINSIDLSRVPQLSFLERQILSASDKPNMFIERFDDDTTDTPLGHNSHMSLSSLISPTSYSATLTDRASILSGSSGGTHKLNDDGKPNYYIDLKNQGQQLIKPNITRNTHFYESKVQFNGMKIPIKVPIDVYQESVGDFSMINLVSTLLNMTQPCQILHPELTIYGAYTPPLLILINGLLTQKRILFLGLNSPSGEVADRVLAACSLASGSILRSFVTNAFPYTDLSKVDDLLSSPGYIAGVKNPAFGHHPSWWDILVDLEAGTLKISSSIGIPGPPLPTKSLSHAEKLAQHNNLISSMNPEDVAFITDLKVMISDHFAESSIRARCRNYIKRFIRISTNYEEFKYGKTSLWPSPADPNYEVVPGYGYTWISDAQRIFDFNCYSPVIEGWRMSRSYQYYVEEQKRIWPKIPKSVYDFDYALDKLRYHKLTYEESGSIYMSLSEHVQDEQDIMRLLTASSVNNLFYLALGLFHKIVQVRHATSRLIHRLEMHTVGRHFYDSMNDFQKLAYKRIYQETARELRNRSVISEAPSFTSTTVTL</sequence>
<evidence type="ECO:0000313" key="3">
    <source>
        <dbReference type="EMBL" id="KAF5099450.1"/>
    </source>
</evidence>
<protein>
    <submittedName>
        <fullName evidence="2">Similar to Saccharomyces cerevisiae YOR129C AFI1 Arf3p polarization-specific docking factor, required for the polarized distribution of the ADP-ribosylation factor,Arf3p</fullName>
    </submittedName>
</protein>
<dbReference type="PANTHER" id="PTHR28245">
    <property type="entry name" value="ARF3-INTERACTING PROTEIN 1"/>
    <property type="match status" value="1"/>
</dbReference>
<name>A0A0J9X6I7_GEOCN</name>
<evidence type="ECO:0000313" key="2">
    <source>
        <dbReference type="EMBL" id="CDO52736.1"/>
    </source>
</evidence>
<evidence type="ECO:0000259" key="1">
    <source>
        <dbReference type="PROSITE" id="PS50211"/>
    </source>
</evidence>
<dbReference type="Proteomes" id="UP000750522">
    <property type="component" value="Unassembled WGS sequence"/>
</dbReference>
<accession>A0A0J9X6I7</accession>
<evidence type="ECO:0000313" key="4">
    <source>
        <dbReference type="Proteomes" id="UP000242525"/>
    </source>
</evidence>
<dbReference type="Pfam" id="PF08616">
    <property type="entry name" value="SPA"/>
    <property type="match status" value="1"/>
</dbReference>
<reference evidence="2 4" key="1">
    <citation type="submission" date="2014-03" db="EMBL/GenBank/DDBJ databases">
        <authorList>
            <person name="Casaregola S."/>
        </authorList>
    </citation>
    <scope>NUCLEOTIDE SEQUENCE [LARGE SCALE GENOMIC DNA]</scope>
    <source>
        <strain evidence="2 4">CLIB 918</strain>
    </source>
</reference>
<dbReference type="InterPro" id="IPR012860">
    <property type="entry name" value="Afi1_N"/>
</dbReference>
<reference evidence="3" key="2">
    <citation type="journal article" date="2020" name="Front. Microbiol.">
        <title>Phenotypic and Genetic Characterization of the Cheese Ripening Yeast Geotrichum candidum.</title>
        <authorList>
            <person name="Perkins V."/>
            <person name="Vignola S."/>
            <person name="Lessard M.H."/>
            <person name="Plante P.L."/>
            <person name="Corbeil J."/>
            <person name="Dugat-Bony E."/>
            <person name="Frenette M."/>
            <person name="Labrie S."/>
        </authorList>
    </citation>
    <scope>NUCLEOTIDE SEQUENCE</scope>
    <source>
        <strain evidence="3">LMA-70</strain>
    </source>
</reference>
<dbReference type="PROSITE" id="PS50211">
    <property type="entry name" value="DENN"/>
    <property type="match status" value="1"/>
</dbReference>
<dbReference type="PANTHER" id="PTHR28245:SF1">
    <property type="entry name" value="ARF3-INTERACTING PROTEIN 1"/>
    <property type="match status" value="1"/>
</dbReference>
<dbReference type="EMBL" id="QQZK01000059">
    <property type="protein sequence ID" value="KAF5099450.1"/>
    <property type="molecule type" value="Genomic_DNA"/>
</dbReference>
<dbReference type="Pfam" id="PF07792">
    <property type="entry name" value="Afi1"/>
    <property type="match status" value="1"/>
</dbReference>